<feature type="region of interest" description="Disordered" evidence="1">
    <location>
        <begin position="1"/>
        <end position="33"/>
    </location>
</feature>
<dbReference type="Pfam" id="PF00595">
    <property type="entry name" value="PDZ"/>
    <property type="match status" value="2"/>
</dbReference>
<dbReference type="GO" id="GO:0007268">
    <property type="term" value="P:chemical synaptic transmission"/>
    <property type="evidence" value="ECO:0007669"/>
    <property type="project" value="TreeGrafter"/>
</dbReference>
<reference evidence="3 4" key="1">
    <citation type="submission" date="2024-04" db="EMBL/GenBank/DDBJ databases">
        <authorList>
            <person name="Waldvogel A.-M."/>
            <person name="Schoenle A."/>
        </authorList>
    </citation>
    <scope>NUCLEOTIDE SEQUENCE [LARGE SCALE GENOMIC DNA]</scope>
</reference>
<dbReference type="AlphaFoldDB" id="A0AAV2JX71"/>
<dbReference type="InterPro" id="IPR050614">
    <property type="entry name" value="Synaptic_Scaffolding_LAP-MAGUK"/>
</dbReference>
<dbReference type="GO" id="GO:0098609">
    <property type="term" value="P:cell-cell adhesion"/>
    <property type="evidence" value="ECO:0007669"/>
    <property type="project" value="TreeGrafter"/>
</dbReference>
<dbReference type="GO" id="GO:0019901">
    <property type="term" value="F:protein kinase binding"/>
    <property type="evidence" value="ECO:0007669"/>
    <property type="project" value="TreeGrafter"/>
</dbReference>
<dbReference type="PROSITE" id="PS50106">
    <property type="entry name" value="PDZ"/>
    <property type="match status" value="2"/>
</dbReference>
<keyword evidence="4" id="KW-1185">Reference proteome</keyword>
<dbReference type="Proteomes" id="UP001497482">
    <property type="component" value="Chromosome 14"/>
</dbReference>
<evidence type="ECO:0000313" key="4">
    <source>
        <dbReference type="Proteomes" id="UP001497482"/>
    </source>
</evidence>
<dbReference type="GO" id="GO:0031594">
    <property type="term" value="C:neuromuscular junction"/>
    <property type="evidence" value="ECO:0007669"/>
    <property type="project" value="TreeGrafter"/>
</dbReference>
<dbReference type="InterPro" id="IPR001478">
    <property type="entry name" value="PDZ"/>
</dbReference>
<dbReference type="GO" id="GO:0016323">
    <property type="term" value="C:basolateral plasma membrane"/>
    <property type="evidence" value="ECO:0007669"/>
    <property type="project" value="TreeGrafter"/>
</dbReference>
<sequence>MRSHMATLAPGSERSLPRLRPQPLQIPPTHRVPEPPADLHDSLHTFTSCTVPWRSRGRFLTLRDSVKKSPTKSTAKVGVRRDGLAWVPRLPAQGNSGLGFSIAGGIDNPHIGDDPSIFITKVIPGGAAAQDARLREPRRIVLQRGATGLGFNIVGGEDGEGIFISFILAGGPADLCGELRKGDRLVSNPAHHPLPSAHQRPLWSEETRKFVSLVPVSSSSYSLR</sequence>
<gene>
    <name evidence="3" type="ORF">KC01_LOCUS11463</name>
</gene>
<dbReference type="PANTHER" id="PTHR23119">
    <property type="entry name" value="DISCS LARGE"/>
    <property type="match status" value="1"/>
</dbReference>
<dbReference type="GO" id="GO:0099072">
    <property type="term" value="P:regulation of postsynaptic membrane neurotransmitter receptor levels"/>
    <property type="evidence" value="ECO:0007669"/>
    <property type="project" value="TreeGrafter"/>
</dbReference>
<name>A0AAV2JX71_KNICA</name>
<feature type="domain" description="PDZ" evidence="2">
    <location>
        <begin position="139"/>
        <end position="187"/>
    </location>
</feature>
<protein>
    <recommendedName>
        <fullName evidence="2">PDZ domain-containing protein</fullName>
    </recommendedName>
</protein>
<evidence type="ECO:0000256" key="1">
    <source>
        <dbReference type="SAM" id="MobiDB-lite"/>
    </source>
</evidence>
<dbReference type="GO" id="GO:0098839">
    <property type="term" value="C:postsynaptic density membrane"/>
    <property type="evidence" value="ECO:0007669"/>
    <property type="project" value="TreeGrafter"/>
</dbReference>
<evidence type="ECO:0000313" key="3">
    <source>
        <dbReference type="EMBL" id="CAL1580642.1"/>
    </source>
</evidence>
<organism evidence="3 4">
    <name type="scientific">Knipowitschia caucasica</name>
    <name type="common">Caucasian dwarf goby</name>
    <name type="synonym">Pomatoschistus caucasicus</name>
    <dbReference type="NCBI Taxonomy" id="637954"/>
    <lineage>
        <taxon>Eukaryota</taxon>
        <taxon>Metazoa</taxon>
        <taxon>Chordata</taxon>
        <taxon>Craniata</taxon>
        <taxon>Vertebrata</taxon>
        <taxon>Euteleostomi</taxon>
        <taxon>Actinopterygii</taxon>
        <taxon>Neopterygii</taxon>
        <taxon>Teleostei</taxon>
        <taxon>Neoteleostei</taxon>
        <taxon>Acanthomorphata</taxon>
        <taxon>Gobiaria</taxon>
        <taxon>Gobiiformes</taxon>
        <taxon>Gobioidei</taxon>
        <taxon>Gobiidae</taxon>
        <taxon>Gobiinae</taxon>
        <taxon>Knipowitschia</taxon>
    </lineage>
</organism>
<dbReference type="Gene3D" id="2.30.42.10">
    <property type="match status" value="2"/>
</dbReference>
<accession>A0AAV2JX71</accession>
<dbReference type="PANTHER" id="PTHR23119:SF5">
    <property type="entry name" value="DISKS LARGE HOMOLOG 1"/>
    <property type="match status" value="1"/>
</dbReference>
<evidence type="ECO:0000259" key="2">
    <source>
        <dbReference type="PROSITE" id="PS50106"/>
    </source>
</evidence>
<dbReference type="GO" id="GO:0045197">
    <property type="term" value="P:establishment or maintenance of epithelial cell apical/basal polarity"/>
    <property type="evidence" value="ECO:0007669"/>
    <property type="project" value="TreeGrafter"/>
</dbReference>
<dbReference type="GO" id="GO:0035255">
    <property type="term" value="F:ionotropic glutamate receptor binding"/>
    <property type="evidence" value="ECO:0007669"/>
    <property type="project" value="TreeGrafter"/>
</dbReference>
<dbReference type="SUPFAM" id="SSF50156">
    <property type="entry name" value="PDZ domain-like"/>
    <property type="match status" value="2"/>
</dbReference>
<dbReference type="EMBL" id="OZ035836">
    <property type="protein sequence ID" value="CAL1580642.1"/>
    <property type="molecule type" value="Genomic_DNA"/>
</dbReference>
<dbReference type="InterPro" id="IPR036034">
    <property type="entry name" value="PDZ_sf"/>
</dbReference>
<dbReference type="GO" id="GO:0043113">
    <property type="term" value="P:receptor clustering"/>
    <property type="evidence" value="ECO:0007669"/>
    <property type="project" value="TreeGrafter"/>
</dbReference>
<proteinExistence type="predicted"/>
<dbReference type="GO" id="GO:0043005">
    <property type="term" value="C:neuron projection"/>
    <property type="evidence" value="ECO:0007669"/>
    <property type="project" value="TreeGrafter"/>
</dbReference>
<feature type="domain" description="PDZ" evidence="2">
    <location>
        <begin position="87"/>
        <end position="141"/>
    </location>
</feature>
<dbReference type="GO" id="GO:0097120">
    <property type="term" value="P:receptor localization to synapse"/>
    <property type="evidence" value="ECO:0007669"/>
    <property type="project" value="TreeGrafter"/>
</dbReference>